<evidence type="ECO:0000313" key="3">
    <source>
        <dbReference type="Proteomes" id="UP000825799"/>
    </source>
</evidence>
<dbReference type="Proteomes" id="UP000825799">
    <property type="component" value="Chromosome"/>
</dbReference>
<keyword evidence="3" id="KW-1185">Reference proteome</keyword>
<gene>
    <name evidence="2" type="ORF">K1X15_18435</name>
</gene>
<evidence type="ECO:0008006" key="4">
    <source>
        <dbReference type="Google" id="ProtNLM"/>
    </source>
</evidence>
<evidence type="ECO:0000256" key="1">
    <source>
        <dbReference type="SAM" id="MobiDB-lite"/>
    </source>
</evidence>
<proteinExistence type="predicted"/>
<feature type="region of interest" description="Disordered" evidence="1">
    <location>
        <begin position="43"/>
        <end position="63"/>
    </location>
</feature>
<protein>
    <recommendedName>
        <fullName evidence="4">Ribbon-helix-helix protein, copG family</fullName>
    </recommendedName>
</protein>
<accession>A0ABX8WCW2</accession>
<organism evidence="2 3">
    <name type="scientific">Devosia salina</name>
    <dbReference type="NCBI Taxonomy" id="2860336"/>
    <lineage>
        <taxon>Bacteria</taxon>
        <taxon>Pseudomonadati</taxon>
        <taxon>Pseudomonadota</taxon>
        <taxon>Alphaproteobacteria</taxon>
        <taxon>Hyphomicrobiales</taxon>
        <taxon>Devosiaceae</taxon>
        <taxon>Devosia</taxon>
    </lineage>
</organism>
<name>A0ABX8WCW2_9HYPH</name>
<dbReference type="RefSeq" id="WP_220305029.1">
    <property type="nucleotide sequence ID" value="NZ_CP080590.1"/>
</dbReference>
<evidence type="ECO:0000313" key="2">
    <source>
        <dbReference type="EMBL" id="QYO76541.1"/>
    </source>
</evidence>
<reference evidence="2 3" key="1">
    <citation type="submission" date="2021-08" db="EMBL/GenBank/DDBJ databases">
        <title>Devosia salina sp. nov., isolated from the South China Sea sediment.</title>
        <authorList>
            <person name="Zhou Z."/>
        </authorList>
    </citation>
    <scope>NUCLEOTIDE SEQUENCE [LARGE SCALE GENOMIC DNA]</scope>
    <source>
        <strain evidence="2 3">SCS-3</strain>
    </source>
</reference>
<sequence length="123" mass="13462">MAGRGSETRRKSHSVLVRLTMAEHDRLTGLADREGATRAEYLRRRMRDPASPPNESGGLSESDRVLLAGLTRSMGHVAGLMKLTMLKTPAIGPSASVRAILAAHHRDLQDLQAQVRTLLERVT</sequence>
<dbReference type="EMBL" id="CP080590">
    <property type="protein sequence ID" value="QYO76541.1"/>
    <property type="molecule type" value="Genomic_DNA"/>
</dbReference>